<evidence type="ECO:0000256" key="2">
    <source>
        <dbReference type="ARBA" id="ARBA00022448"/>
    </source>
</evidence>
<dbReference type="InterPro" id="IPR000531">
    <property type="entry name" value="Beta-barrel_TonB"/>
</dbReference>
<keyword evidence="5 12" id="KW-0812">Transmembrane</keyword>
<keyword evidence="7" id="KW-0408">Iron</keyword>
<dbReference type="PROSITE" id="PS52016">
    <property type="entry name" value="TONB_DEPENDENT_REC_3"/>
    <property type="match status" value="1"/>
</dbReference>
<proteinExistence type="inferred from homology"/>
<evidence type="ECO:0000256" key="6">
    <source>
        <dbReference type="ARBA" id="ARBA00022729"/>
    </source>
</evidence>
<evidence type="ECO:0000259" key="17">
    <source>
        <dbReference type="Pfam" id="PF07715"/>
    </source>
</evidence>
<feature type="domain" description="TonB-dependent receptor-like beta-barrel" evidence="16">
    <location>
        <begin position="291"/>
        <end position="760"/>
    </location>
</feature>
<dbReference type="InterPro" id="IPR036942">
    <property type="entry name" value="Beta-barrel_TonB_sf"/>
</dbReference>
<dbReference type="InterPro" id="IPR012910">
    <property type="entry name" value="Plug_dom"/>
</dbReference>
<reference evidence="18" key="1">
    <citation type="submission" date="2014-03" db="EMBL/GenBank/DDBJ databases">
        <authorList>
            <person name="Genoscope - CEA"/>
        </authorList>
    </citation>
    <scope>NUCLEOTIDE SEQUENCE [LARGE SCALE GENOMIC DNA]</scope>
    <source>
        <strain evidence="18">CF27</strain>
    </source>
</reference>
<reference evidence="19 20" key="3">
    <citation type="submission" date="2017-03" db="EMBL/GenBank/DDBJ databases">
        <authorList>
            <person name="Regsiter A."/>
            <person name="William W."/>
        </authorList>
    </citation>
    <scope>NUCLEOTIDE SEQUENCE [LARGE SCALE GENOMIC DNA]</scope>
    <source>
        <strain evidence="19">PRJEB5721</strain>
    </source>
</reference>
<keyword evidence="20" id="KW-1185">Reference proteome</keyword>
<dbReference type="Proteomes" id="UP000193925">
    <property type="component" value="Chromosome AFERRI"/>
</dbReference>
<feature type="signal peptide" evidence="15">
    <location>
        <begin position="1"/>
        <end position="28"/>
    </location>
</feature>
<feature type="short sequence motif" description="TonB C-terminal box" evidence="13">
    <location>
        <begin position="784"/>
        <end position="801"/>
    </location>
</feature>
<evidence type="ECO:0000256" key="11">
    <source>
        <dbReference type="ARBA" id="ARBA00023237"/>
    </source>
</evidence>
<evidence type="ECO:0000256" key="14">
    <source>
        <dbReference type="RuleBase" id="RU003357"/>
    </source>
</evidence>
<evidence type="ECO:0000259" key="16">
    <source>
        <dbReference type="Pfam" id="PF00593"/>
    </source>
</evidence>
<dbReference type="GO" id="GO:0015344">
    <property type="term" value="F:siderophore uptake transmembrane transporter activity"/>
    <property type="evidence" value="ECO:0007669"/>
    <property type="project" value="TreeGrafter"/>
</dbReference>
<evidence type="ECO:0000313" key="20">
    <source>
        <dbReference type="Proteomes" id="UP000193925"/>
    </source>
</evidence>
<dbReference type="SUPFAM" id="SSF56935">
    <property type="entry name" value="Porins"/>
    <property type="match status" value="1"/>
</dbReference>
<dbReference type="PANTHER" id="PTHR32552:SF89">
    <property type="entry name" value="CATECHOLATE SIDEROPHORE RECEPTOR FIU"/>
    <property type="match status" value="1"/>
</dbReference>
<evidence type="ECO:0000256" key="10">
    <source>
        <dbReference type="ARBA" id="ARBA00023136"/>
    </source>
</evidence>
<keyword evidence="11 12" id="KW-0998">Cell outer membrane</keyword>
<dbReference type="AlphaFoldDB" id="A0A060UXY9"/>
<protein>
    <submittedName>
        <fullName evidence="18">Putative Porin</fullName>
    </submittedName>
    <submittedName>
        <fullName evidence="19">TonB-dependent receptor</fullName>
    </submittedName>
</protein>
<dbReference type="InterPro" id="IPR010917">
    <property type="entry name" value="TonB_rcpt_CS"/>
</dbReference>
<evidence type="ECO:0000256" key="4">
    <source>
        <dbReference type="ARBA" id="ARBA00022496"/>
    </source>
</evidence>
<reference evidence="18" key="2">
    <citation type="submission" date="2014-07" db="EMBL/GenBank/DDBJ databases">
        <title>Initial genome analysis of the psychrotolerant acidophile Acidithiobacillus ferrivorans CF27: insights into iron and sulfur oxidation pathways and into biofilm formation.</title>
        <authorList>
            <person name="Talla E."/>
            <person name="Hedrich S."/>
            <person name="Mangenot S."/>
            <person name="Ji B."/>
            <person name="Johnson D.B."/>
            <person name="Barbe V."/>
            <person name="Bonnefoy V."/>
        </authorList>
    </citation>
    <scope>NUCLEOTIDE SEQUENCE [LARGE SCALE GENOMIC DNA]</scope>
    <source>
        <strain evidence="18">CF27</strain>
    </source>
</reference>
<gene>
    <name evidence="19" type="ORF">AFERRI_20944</name>
    <name evidence="18" type="ORF">AFERRI_560112</name>
</gene>
<dbReference type="PANTHER" id="PTHR32552">
    <property type="entry name" value="FERRICHROME IRON RECEPTOR-RELATED"/>
    <property type="match status" value="1"/>
</dbReference>
<evidence type="ECO:0000256" key="5">
    <source>
        <dbReference type="ARBA" id="ARBA00022692"/>
    </source>
</evidence>
<keyword evidence="2 12" id="KW-0813">Transport</keyword>
<sequence>MKSDHHHHPIYSALLAAGLCSLSGIAFAAGVTAATTSPSVNVGEVSSSTGALDTLAHLPTKKQVFNSTQSVKVISKRQMATAGPAGGAAQALAVAPGINVATDGPSGAPRSSISINGMKTGWGNIAGNANDGTVMVTFDGVPMIDPAYGVWQSSELPQMSMIKGITATYGPGYPLNRWYNNIGGSINFTPLQPTKKAGASIGMYYGSFGSKGIHFNIRTGEHDGWSGIIAGGVGSSGNYLNGYGFNNPGNNYAYYGKIRKTFNGGHISFGGYVSRSVAYRPVPIPVAGNPNVTIYGVNPNTGNANPGPIYSQQTSGFYTTLPYSVYWKEAFVKTYLIYSRFEQHLTGNTEIHNLLWYRYGNRQHLHYNNLGQSPNVLNQYYNASNYTYGDKLYLTVNAPYNHIAFGGYFLNSKYNSLLDFYNQNQVATYNSFSPNAGNNVTMNGAPVYNSLSLPSAFHSSYLYMTDLAAFVQDVIRPIHNLRITPGMRVVSFQTNFVNNTAAQFPTSVANLIGHNGDYQPNSSTNFTELEPSIGVNYKVTPDIALYGNYATGYKAPAGATGTYAHELTSTLQPQKSTQYQLGVKAYVENYGLLHRAVFNANYYHLDDTNEIIPIPVVNHLYSRFASGSSVFSGVNLSMQDNPLYNLYLFSNVSFEKATYASYTTGHGVSYAGLPVSNVPAQTANIGAYYQIYHSGILYEPRIWWQYTGVQDIYNNNTGAPTRQKLPSFGIFNASLKVKVSKRYLFAGMHDASVNLTVLNLLNKQYNNYEYISGGGYYGVSGQLLGEPGMPRAAYVSVNASF</sequence>
<evidence type="ECO:0000256" key="12">
    <source>
        <dbReference type="PROSITE-ProRule" id="PRU01360"/>
    </source>
</evidence>
<dbReference type="Gene3D" id="2.170.130.10">
    <property type="entry name" value="TonB-dependent receptor, plug domain"/>
    <property type="match status" value="1"/>
</dbReference>
<organism evidence="18">
    <name type="scientific">Acidithiobacillus ferrivorans</name>
    <dbReference type="NCBI Taxonomy" id="160808"/>
    <lineage>
        <taxon>Bacteria</taxon>
        <taxon>Pseudomonadati</taxon>
        <taxon>Pseudomonadota</taxon>
        <taxon>Acidithiobacillia</taxon>
        <taxon>Acidithiobacillales</taxon>
        <taxon>Acidithiobacillaceae</taxon>
        <taxon>Acidithiobacillus</taxon>
    </lineage>
</organism>
<name>A0A060UXY9_9PROT</name>
<comment type="similarity">
    <text evidence="12 14">Belongs to the TonB-dependent receptor family.</text>
</comment>
<evidence type="ECO:0000256" key="9">
    <source>
        <dbReference type="ARBA" id="ARBA00023077"/>
    </source>
</evidence>
<dbReference type="InterPro" id="IPR039426">
    <property type="entry name" value="TonB-dep_rcpt-like"/>
</dbReference>
<dbReference type="EMBL" id="LT841305">
    <property type="protein sequence ID" value="SMH66155.1"/>
    <property type="molecule type" value="Genomic_DNA"/>
</dbReference>
<dbReference type="RefSeq" id="WP_035194661.1">
    <property type="nucleotide sequence ID" value="NZ_CCCS020000052.1"/>
</dbReference>
<keyword evidence="10 12" id="KW-0472">Membrane</keyword>
<evidence type="ECO:0000256" key="3">
    <source>
        <dbReference type="ARBA" id="ARBA00022452"/>
    </source>
</evidence>
<dbReference type="InterPro" id="IPR037066">
    <property type="entry name" value="Plug_dom_sf"/>
</dbReference>
<keyword evidence="4" id="KW-0410">Iron transport</keyword>
<keyword evidence="9 14" id="KW-0798">TonB box</keyword>
<dbReference type="EMBL" id="CCCS020000052">
    <property type="protein sequence ID" value="CDQ11563.1"/>
    <property type="molecule type" value="Genomic_DNA"/>
</dbReference>
<dbReference type="Pfam" id="PF00593">
    <property type="entry name" value="TonB_dep_Rec_b-barrel"/>
    <property type="match status" value="1"/>
</dbReference>
<evidence type="ECO:0000256" key="7">
    <source>
        <dbReference type="ARBA" id="ARBA00023004"/>
    </source>
</evidence>
<feature type="chain" id="PRO_5001588052" evidence="15">
    <location>
        <begin position="29"/>
        <end position="801"/>
    </location>
</feature>
<dbReference type="Pfam" id="PF07715">
    <property type="entry name" value="Plug"/>
    <property type="match status" value="1"/>
</dbReference>
<comment type="subcellular location">
    <subcellularLocation>
        <location evidence="1 12">Cell outer membrane</location>
        <topology evidence="1 12">Multi-pass membrane protein</topology>
    </subcellularLocation>
</comment>
<evidence type="ECO:0000256" key="15">
    <source>
        <dbReference type="SAM" id="SignalP"/>
    </source>
</evidence>
<dbReference type="Gene3D" id="2.40.170.20">
    <property type="entry name" value="TonB-dependent receptor, beta-barrel domain"/>
    <property type="match status" value="1"/>
</dbReference>
<keyword evidence="19" id="KW-0675">Receptor</keyword>
<accession>A0A060UXY9</accession>
<evidence type="ECO:0000256" key="1">
    <source>
        <dbReference type="ARBA" id="ARBA00004571"/>
    </source>
</evidence>
<evidence type="ECO:0000313" key="18">
    <source>
        <dbReference type="EMBL" id="CDQ11563.1"/>
    </source>
</evidence>
<dbReference type="GO" id="GO:0009279">
    <property type="term" value="C:cell outer membrane"/>
    <property type="evidence" value="ECO:0007669"/>
    <property type="project" value="UniProtKB-SubCell"/>
</dbReference>
<keyword evidence="6 15" id="KW-0732">Signal</keyword>
<evidence type="ECO:0000313" key="19">
    <source>
        <dbReference type="EMBL" id="SMH66155.1"/>
    </source>
</evidence>
<feature type="domain" description="TonB-dependent receptor plug" evidence="17">
    <location>
        <begin position="65"/>
        <end position="171"/>
    </location>
</feature>
<evidence type="ECO:0000256" key="8">
    <source>
        <dbReference type="ARBA" id="ARBA00023065"/>
    </source>
</evidence>
<dbReference type="PROSITE" id="PS01156">
    <property type="entry name" value="TONB_DEPENDENT_REC_2"/>
    <property type="match status" value="1"/>
</dbReference>
<keyword evidence="3 12" id="KW-1134">Transmembrane beta strand</keyword>
<evidence type="ECO:0000256" key="13">
    <source>
        <dbReference type="PROSITE-ProRule" id="PRU10144"/>
    </source>
</evidence>
<keyword evidence="8" id="KW-0406">Ion transport</keyword>